<evidence type="ECO:0000256" key="3">
    <source>
        <dbReference type="ARBA" id="ARBA00022884"/>
    </source>
</evidence>
<accession>A0A3D8RGK3</accession>
<comment type="similarity">
    <text evidence="5">Belongs to the CFT1 family.</text>
</comment>
<dbReference type="EMBL" id="PDLM01000007">
    <property type="protein sequence ID" value="RDW73179.1"/>
    <property type="molecule type" value="Genomic_DNA"/>
</dbReference>
<protein>
    <recommendedName>
        <fullName evidence="7">Protein CFT1</fullName>
    </recommendedName>
    <alternativeName>
        <fullName evidence="8">Cleavage factor two protein 1</fullName>
    </alternativeName>
    <alternativeName>
        <fullName evidence="6">Protein cft1</fullName>
    </alternativeName>
</protein>
<keyword evidence="4" id="KW-0539">Nucleus</keyword>
<evidence type="ECO:0000259" key="10">
    <source>
        <dbReference type="Pfam" id="PF03178"/>
    </source>
</evidence>
<dbReference type="STRING" id="1849047.A0A3D8RGK3"/>
<dbReference type="Pfam" id="PF03178">
    <property type="entry name" value="CPSF_A"/>
    <property type="match status" value="1"/>
</dbReference>
<feature type="compositionally biased region" description="Polar residues" evidence="9">
    <location>
        <begin position="501"/>
        <end position="517"/>
    </location>
</feature>
<evidence type="ECO:0000259" key="12">
    <source>
        <dbReference type="Pfam" id="PF23726"/>
    </source>
</evidence>
<proteinExistence type="inferred from homology"/>
<dbReference type="OrthoDB" id="6109at2759"/>
<dbReference type="InterPro" id="IPR050358">
    <property type="entry name" value="RSE1/DDB1/CFT1"/>
</dbReference>
<dbReference type="InterPro" id="IPR058543">
    <property type="entry name" value="Beta-prop_RSE1/DDB1/CPSF1_2nd"/>
</dbReference>
<evidence type="ECO:0000259" key="11">
    <source>
        <dbReference type="Pfam" id="PF10433"/>
    </source>
</evidence>
<evidence type="ECO:0000256" key="2">
    <source>
        <dbReference type="ARBA" id="ARBA00022664"/>
    </source>
</evidence>
<keyword evidence="14" id="KW-1185">Reference proteome</keyword>
<evidence type="ECO:0000256" key="8">
    <source>
        <dbReference type="ARBA" id="ARBA00041264"/>
    </source>
</evidence>
<dbReference type="GO" id="GO:0006397">
    <property type="term" value="P:mRNA processing"/>
    <property type="evidence" value="ECO:0007669"/>
    <property type="project" value="UniProtKB-KW"/>
</dbReference>
<feature type="region of interest" description="Disordered" evidence="9">
    <location>
        <begin position="465"/>
        <end position="517"/>
    </location>
</feature>
<evidence type="ECO:0000313" key="14">
    <source>
        <dbReference type="Proteomes" id="UP000256645"/>
    </source>
</evidence>
<feature type="domain" description="RSE1/DDB1/CPSF1 C-terminal" evidence="10">
    <location>
        <begin position="1059"/>
        <end position="1405"/>
    </location>
</feature>
<evidence type="ECO:0000256" key="9">
    <source>
        <dbReference type="SAM" id="MobiDB-lite"/>
    </source>
</evidence>
<dbReference type="InterPro" id="IPR018846">
    <property type="entry name" value="Beta-prop_RSE1/DDB1/CPSF1_1st"/>
</dbReference>
<organism evidence="13 14">
    <name type="scientific">Coleophoma cylindrospora</name>
    <dbReference type="NCBI Taxonomy" id="1849047"/>
    <lineage>
        <taxon>Eukaryota</taxon>
        <taxon>Fungi</taxon>
        <taxon>Dikarya</taxon>
        <taxon>Ascomycota</taxon>
        <taxon>Pezizomycotina</taxon>
        <taxon>Leotiomycetes</taxon>
        <taxon>Helotiales</taxon>
        <taxon>Dermateaceae</taxon>
        <taxon>Coleophoma</taxon>
    </lineage>
</organism>
<name>A0A3D8RGK3_9HELO</name>
<dbReference type="PANTHER" id="PTHR10644">
    <property type="entry name" value="DNA REPAIR/RNA PROCESSING CPSF FAMILY"/>
    <property type="match status" value="1"/>
</dbReference>
<sequence length="1504" mass="161915">MQCYTELTPPSAVTHSLCLPFVSADSNNLIVAKTSLLQIFTTKIISIQLESDHENAARSTKGTSVHEKKINNDEDGLDSTFLSADAILQRPERLNETKLVLLAEHTLSGTITSLVRVKTPASKSGGEALLVGFKDAKLSLVEWDPNRPGLSTISIHYYEQDDLQGSPWVSSLGNYVNYVSVDPGSRCAALKFGARNLAILPFKQGDEDVTMDDWDEELDGPRPLDKLSAKAANGDSEKVETPYSSSFVLRLSALDPTLIYPVHLAFLYEYREPTFGILSSAVFPASALLNERKDHLSYMVYTLDLDQKASTTILSITGLPSDLFAIIPLPSPVGGALLLGLNELIHIDQAGKANGVAVNMFAKQCTSFHLSDQSSLEMHLEGSTVQQLSIDNGEMLIVLNNGNLAILSFRMDGRSVSGLSICRVDPEAGGAVVATGVVCASPLKTNAMFLGSESGDSVVLGWTRRSGQSTRRKSHMDGPTSEDEEEVEDEDDIDDDLYGDSASSKPTASNGVSGADSSHNKAGDYVFRIHDSLISIAPIVDMTFGKPALASETEGITSSLELALATGEGKSSALTLIHLEIQPKVIGRFEFPEARGVWTMAAKRPSPKGLQANKEKTAMSGDFGAEAQYDRLMVVSKELSDGAEESDVYALTAAGFEALTGTEFEPAAGSTIDAGTLGNGMRVIQVLKSEVRSYDGDLGLAQILPMYDDDTGGEPKIISASFADPFLLLLRDDASIFVAQCDDNNELEEIEREDDALLTTKWLTGCLYDDVGAVFASEPSDKASQKVMMFLLSAGGALHIYALPDLSKAVYVAEGLCFVPPVLSADYAARRSAARETLTEILVADLGDTVSKSPYLMASSVRPSTDDLTIYEPFRTSSSGPTSALTSSLQFLKIHNPHLAQNPIIAAETSDAQQGTRDNPMRVLSNLDGYSAVFLPGGSPSFVLKSAKSSPKVLGLQGTGVRGLSGFHTAGCDRGFIYIDIDGITRVSQLPANANLTDLGVSARKIEVGEDIHALSYHPPMASYVIATSREVPFDLPKDDDHHRDWQREDISFKPSIEQSFLKLVSPVNWSVIDTVELEPFETVLCMKTLNLEVSEVTNERKQLIAVGTAISRGEDQPTRGRIYVFDVVIVVPEPARPETNKKLKQIAKEDIPRGGITAISEIGTQGFMLVAQGQKCMVRGLKEDGTLLPVAFMDMNTFVTEAKELRGSGLCVMADAAKGVWFTGYTEEPYKMMLFGKSATKMEVVSADLLPVGNELFIVVADSDCNLHIMQYDPEHPKSLQGHLLLHRTSFSLGGHLPTRMALLPRTMAPTLLPATAAGMEEAGDAAIPENVVLLTSTTGSISLLSPLSESQYRRLSTLASHLTNTLYHACGLNPRAYRTGKDVPDAMVGARTIVDGGMLMRWTELGSQRRAEVAGRAGVDSEEIREDLQGLSSGLGYLLEEAKHAALIGASPAEASPFPSLPNQRRCGKASLVVNVHVHHRVAPHRPTPVFPGAALAAQQPP</sequence>
<dbReference type="FunFam" id="2.130.10.10:FF:000788">
    <property type="entry name" value="mRNA cleavage and polyadenylation factor subunit"/>
    <property type="match status" value="1"/>
</dbReference>
<evidence type="ECO:0000256" key="1">
    <source>
        <dbReference type="ARBA" id="ARBA00004123"/>
    </source>
</evidence>
<dbReference type="Gene3D" id="2.130.10.10">
    <property type="entry name" value="YVTN repeat-like/Quinoprotein amine dehydrogenase"/>
    <property type="match status" value="3"/>
</dbReference>
<evidence type="ECO:0000256" key="4">
    <source>
        <dbReference type="ARBA" id="ARBA00023242"/>
    </source>
</evidence>
<feature type="domain" description="RSE1/DDB1/CPSF1 first beta-propeller" evidence="11">
    <location>
        <begin position="95"/>
        <end position="463"/>
    </location>
</feature>
<dbReference type="InterPro" id="IPR015943">
    <property type="entry name" value="WD40/YVTN_repeat-like_dom_sf"/>
</dbReference>
<keyword evidence="3" id="KW-0694">RNA-binding</keyword>
<evidence type="ECO:0000256" key="7">
    <source>
        <dbReference type="ARBA" id="ARBA00039443"/>
    </source>
</evidence>
<feature type="domain" description="RSE1/DDB1/CPSF1 second beta-propeller" evidence="12">
    <location>
        <begin position="583"/>
        <end position="984"/>
    </location>
</feature>
<dbReference type="Proteomes" id="UP000256645">
    <property type="component" value="Unassembled WGS sequence"/>
</dbReference>
<reference evidence="13 14" key="1">
    <citation type="journal article" date="2018" name="IMA Fungus">
        <title>IMA Genome-F 9: Draft genome sequence of Annulohypoxylon stygium, Aspergillus mulundensis, Berkeleyomyces basicola (syn. Thielaviopsis basicola), Ceratocystis smalleyi, two Cercospora beticola strains, Coleophoma cylindrospora, Fusarium fracticaudum, Phialophora cf. hyalina, and Morchella septimelata.</title>
        <authorList>
            <person name="Wingfield B.D."/>
            <person name="Bills G.F."/>
            <person name="Dong Y."/>
            <person name="Huang W."/>
            <person name="Nel W.J."/>
            <person name="Swalarsk-Parry B.S."/>
            <person name="Vaghefi N."/>
            <person name="Wilken P.M."/>
            <person name="An Z."/>
            <person name="de Beer Z.W."/>
            <person name="De Vos L."/>
            <person name="Chen L."/>
            <person name="Duong T.A."/>
            <person name="Gao Y."/>
            <person name="Hammerbacher A."/>
            <person name="Kikkert J.R."/>
            <person name="Li Y."/>
            <person name="Li H."/>
            <person name="Li K."/>
            <person name="Li Q."/>
            <person name="Liu X."/>
            <person name="Ma X."/>
            <person name="Naidoo K."/>
            <person name="Pethybridge S.J."/>
            <person name="Sun J."/>
            <person name="Steenkamp E.T."/>
            <person name="van der Nest M.A."/>
            <person name="van Wyk S."/>
            <person name="Wingfield M.J."/>
            <person name="Xiong C."/>
            <person name="Yue Q."/>
            <person name="Zhang X."/>
        </authorList>
    </citation>
    <scope>NUCLEOTIDE SEQUENCE [LARGE SCALE GENOMIC DNA]</scope>
    <source>
        <strain evidence="13 14">BP6252</strain>
    </source>
</reference>
<dbReference type="GO" id="GO:0005634">
    <property type="term" value="C:nucleus"/>
    <property type="evidence" value="ECO:0007669"/>
    <property type="project" value="UniProtKB-SubCell"/>
</dbReference>
<dbReference type="Pfam" id="PF10433">
    <property type="entry name" value="Beta-prop_RSE1_1st"/>
    <property type="match status" value="1"/>
</dbReference>
<evidence type="ECO:0000256" key="6">
    <source>
        <dbReference type="ARBA" id="ARBA00039187"/>
    </source>
</evidence>
<keyword evidence="2" id="KW-0507">mRNA processing</keyword>
<evidence type="ECO:0000313" key="13">
    <source>
        <dbReference type="EMBL" id="RDW73179.1"/>
    </source>
</evidence>
<dbReference type="GO" id="GO:0003723">
    <property type="term" value="F:RNA binding"/>
    <property type="evidence" value="ECO:0007669"/>
    <property type="project" value="UniProtKB-KW"/>
</dbReference>
<gene>
    <name evidence="13" type="ORF">BP6252_07086</name>
</gene>
<dbReference type="Pfam" id="PF23726">
    <property type="entry name" value="Beta-prop_RSE1_2nd"/>
    <property type="match status" value="1"/>
</dbReference>
<dbReference type="InterPro" id="IPR004871">
    <property type="entry name" value="RSE1/DDB1/CPSF1_C"/>
</dbReference>
<evidence type="ECO:0000256" key="5">
    <source>
        <dbReference type="ARBA" id="ARBA00038304"/>
    </source>
</evidence>
<comment type="subcellular location">
    <subcellularLocation>
        <location evidence="1">Nucleus</location>
    </subcellularLocation>
</comment>
<comment type="caution">
    <text evidence="13">The sequence shown here is derived from an EMBL/GenBank/DDBJ whole genome shotgun (WGS) entry which is preliminary data.</text>
</comment>
<feature type="compositionally biased region" description="Acidic residues" evidence="9">
    <location>
        <begin position="480"/>
        <end position="498"/>
    </location>
</feature>